<name>A0A1G1UZL8_9BACT</name>
<dbReference type="Gene3D" id="3.40.50.2000">
    <property type="entry name" value="Glycogen Phosphorylase B"/>
    <property type="match status" value="2"/>
</dbReference>
<dbReference type="InterPro" id="IPR003331">
    <property type="entry name" value="UDP_GlcNAc_Epimerase_2_dom"/>
</dbReference>
<evidence type="ECO:0000313" key="3">
    <source>
        <dbReference type="EMBL" id="OGY08597.1"/>
    </source>
</evidence>
<evidence type="ECO:0000313" key="4">
    <source>
        <dbReference type="Proteomes" id="UP000177967"/>
    </source>
</evidence>
<evidence type="ECO:0000256" key="1">
    <source>
        <dbReference type="RuleBase" id="RU003513"/>
    </source>
</evidence>
<dbReference type="Proteomes" id="UP000177967">
    <property type="component" value="Unassembled WGS sequence"/>
</dbReference>
<organism evidence="3 4">
    <name type="scientific">Candidatus Blackburnbacteria bacterium RIFCSPHIGHO2_01_FULL_43_15b</name>
    <dbReference type="NCBI Taxonomy" id="1797513"/>
    <lineage>
        <taxon>Bacteria</taxon>
        <taxon>Candidatus Blackburniibacteriota</taxon>
    </lineage>
</organism>
<reference evidence="3 4" key="1">
    <citation type="journal article" date="2016" name="Nat. Commun.">
        <title>Thousands of microbial genomes shed light on interconnected biogeochemical processes in an aquifer system.</title>
        <authorList>
            <person name="Anantharaman K."/>
            <person name="Brown C.T."/>
            <person name="Hug L.A."/>
            <person name="Sharon I."/>
            <person name="Castelle C.J."/>
            <person name="Probst A.J."/>
            <person name="Thomas B.C."/>
            <person name="Singh A."/>
            <person name="Wilkins M.J."/>
            <person name="Karaoz U."/>
            <person name="Brodie E.L."/>
            <person name="Williams K.H."/>
            <person name="Hubbard S.S."/>
            <person name="Banfield J.F."/>
        </authorList>
    </citation>
    <scope>NUCLEOTIDE SEQUENCE [LARGE SCALE GENOMIC DNA]</scope>
</reference>
<dbReference type="SUPFAM" id="SSF53756">
    <property type="entry name" value="UDP-Glycosyltransferase/glycogen phosphorylase"/>
    <property type="match status" value="1"/>
</dbReference>
<keyword evidence="1" id="KW-0413">Isomerase</keyword>
<dbReference type="AlphaFoldDB" id="A0A1G1UZL8"/>
<evidence type="ECO:0000259" key="2">
    <source>
        <dbReference type="Pfam" id="PF02350"/>
    </source>
</evidence>
<gene>
    <name evidence="3" type="ORF">A2782_03260</name>
</gene>
<dbReference type="PANTHER" id="PTHR43174">
    <property type="entry name" value="UDP-N-ACETYLGLUCOSAMINE 2-EPIMERASE"/>
    <property type="match status" value="1"/>
</dbReference>
<sequence length="377" mass="42767">MKKNLKILTVMGTRPEIIRLACILPKMDEYFNHVVVFTSQSFDKQMSTVFFQDFKLREPDYVLSVKADTLAGQVANILTQTEEVMLKEKPDGLLILGDTNSALCAIIAKRLKIPIFHMEAGNRSFDENVPEEINRRIIDHISDFNLPYGEHSRRYLMREGVHPGSIYTTGSPLAEVIDKYKPDIEASNILDELKLKEREYFLVSTHREENVDNPENLKELFASIASITEEYGFPAIVTLHPRTKIRLENAKIKVSDKIVLHEPFGFLDYNKLQMNALCVLSDSGTIQEESTLMGFRAVQIRVSSERPEAFDVGAVILTGFNRDAISNAVHLTISEFEKGEKLQIPETYKDTNVSARVAKLIMGLASIRKNHGKQKYS</sequence>
<dbReference type="GO" id="GO:0016853">
    <property type="term" value="F:isomerase activity"/>
    <property type="evidence" value="ECO:0007669"/>
    <property type="project" value="UniProtKB-KW"/>
</dbReference>
<dbReference type="NCBIfam" id="TIGR00236">
    <property type="entry name" value="wecB"/>
    <property type="match status" value="1"/>
</dbReference>
<comment type="similarity">
    <text evidence="1">Belongs to the UDP-N-acetylglucosamine 2-epimerase family.</text>
</comment>
<dbReference type="EMBL" id="MHBW01000024">
    <property type="protein sequence ID" value="OGY08597.1"/>
    <property type="molecule type" value="Genomic_DNA"/>
</dbReference>
<protein>
    <submittedName>
        <fullName evidence="3">UDP-N-acetylglucosamine 2-epimerase</fullName>
    </submittedName>
</protein>
<dbReference type="PANTHER" id="PTHR43174:SF1">
    <property type="entry name" value="UDP-N-ACETYLGLUCOSAMINE 2-EPIMERASE"/>
    <property type="match status" value="1"/>
</dbReference>
<comment type="caution">
    <text evidence="3">The sequence shown here is derived from an EMBL/GenBank/DDBJ whole genome shotgun (WGS) entry which is preliminary data.</text>
</comment>
<proteinExistence type="inferred from homology"/>
<dbReference type="Pfam" id="PF02350">
    <property type="entry name" value="Epimerase_2"/>
    <property type="match status" value="1"/>
</dbReference>
<accession>A0A1G1UZL8</accession>
<dbReference type="CDD" id="cd03786">
    <property type="entry name" value="GTB_UDP-GlcNAc_2-Epimerase"/>
    <property type="match status" value="1"/>
</dbReference>
<feature type="domain" description="UDP-N-acetylglucosamine 2-epimerase" evidence="2">
    <location>
        <begin position="28"/>
        <end position="361"/>
    </location>
</feature>
<dbReference type="InterPro" id="IPR029767">
    <property type="entry name" value="WecB-like"/>
</dbReference>
<dbReference type="STRING" id="1797513.A2782_03260"/>